<protein>
    <recommendedName>
        <fullName evidence="3">Glutaminase</fullName>
    </recommendedName>
</protein>
<dbReference type="AlphaFoldDB" id="A0AAV4RMN4"/>
<dbReference type="Proteomes" id="UP001054945">
    <property type="component" value="Unassembled WGS sequence"/>
</dbReference>
<comment type="caution">
    <text evidence="1">The sequence shown here is derived from an EMBL/GenBank/DDBJ whole genome shotgun (WGS) entry which is preliminary data.</text>
</comment>
<accession>A0AAV4RMN4</accession>
<organism evidence="1 2">
    <name type="scientific">Caerostris extrusa</name>
    <name type="common">Bark spider</name>
    <name type="synonym">Caerostris bankana</name>
    <dbReference type="NCBI Taxonomy" id="172846"/>
    <lineage>
        <taxon>Eukaryota</taxon>
        <taxon>Metazoa</taxon>
        <taxon>Ecdysozoa</taxon>
        <taxon>Arthropoda</taxon>
        <taxon>Chelicerata</taxon>
        <taxon>Arachnida</taxon>
        <taxon>Araneae</taxon>
        <taxon>Araneomorphae</taxon>
        <taxon>Entelegynae</taxon>
        <taxon>Araneoidea</taxon>
        <taxon>Araneidae</taxon>
        <taxon>Caerostris</taxon>
    </lineage>
</organism>
<evidence type="ECO:0008006" key="3">
    <source>
        <dbReference type="Google" id="ProtNLM"/>
    </source>
</evidence>
<name>A0AAV4RMN4_CAEEX</name>
<evidence type="ECO:0000313" key="2">
    <source>
        <dbReference type="Proteomes" id="UP001054945"/>
    </source>
</evidence>
<evidence type="ECO:0000313" key="1">
    <source>
        <dbReference type="EMBL" id="GIY22186.1"/>
    </source>
</evidence>
<gene>
    <name evidence="1" type="ORF">CEXT_351401</name>
</gene>
<sequence>MIAFARTGLKRAIDQGPLSNCDADSALEYWKERPFSPSCIIAIIKRDDCFFARTGLKEGHSSEPLSNCDADFGTVAVMDPMAAVYIYFQLLFSEFLFLIKTLISNGWKTFGKETLKEGHSSGPFSNCDADSGTVAVMDPMAAVYIYLQAPFLHFGP</sequence>
<keyword evidence="2" id="KW-1185">Reference proteome</keyword>
<dbReference type="EMBL" id="BPLR01008115">
    <property type="protein sequence ID" value="GIY22186.1"/>
    <property type="molecule type" value="Genomic_DNA"/>
</dbReference>
<reference evidence="1 2" key="1">
    <citation type="submission" date="2021-06" db="EMBL/GenBank/DDBJ databases">
        <title>Caerostris extrusa draft genome.</title>
        <authorList>
            <person name="Kono N."/>
            <person name="Arakawa K."/>
        </authorList>
    </citation>
    <scope>NUCLEOTIDE SEQUENCE [LARGE SCALE GENOMIC DNA]</scope>
</reference>
<proteinExistence type="predicted"/>